<dbReference type="Gene3D" id="3.20.20.70">
    <property type="entry name" value="Aldolase class I"/>
    <property type="match status" value="1"/>
</dbReference>
<dbReference type="PANTHER" id="PTHR12128">
    <property type="entry name" value="DIHYDRODIPICOLINATE SYNTHASE"/>
    <property type="match status" value="1"/>
</dbReference>
<dbReference type="Proteomes" id="UP000005388">
    <property type="component" value="Unassembled WGS sequence"/>
</dbReference>
<name>G5KHT9_9STRE</name>
<dbReference type="EMBL" id="AEUZ02000001">
    <property type="protein sequence ID" value="EHJ57057.1"/>
    <property type="molecule type" value="Genomic_DNA"/>
</dbReference>
<accession>G5KHT9</accession>
<dbReference type="GO" id="GO:0005829">
    <property type="term" value="C:cytosol"/>
    <property type="evidence" value="ECO:0007669"/>
    <property type="project" value="TreeGrafter"/>
</dbReference>
<dbReference type="Pfam" id="PF00701">
    <property type="entry name" value="DHDPS"/>
    <property type="match status" value="1"/>
</dbReference>
<evidence type="ECO:0000313" key="4">
    <source>
        <dbReference type="Proteomes" id="UP000005388"/>
    </source>
</evidence>
<dbReference type="eggNOG" id="COG0329">
    <property type="taxonomic scope" value="Bacteria"/>
</dbReference>
<dbReference type="AlphaFoldDB" id="G5KHT9"/>
<comment type="similarity">
    <text evidence="1">Belongs to the DapA family.</text>
</comment>
<evidence type="ECO:0000256" key="1">
    <source>
        <dbReference type="ARBA" id="ARBA00007592"/>
    </source>
</evidence>
<dbReference type="CDD" id="cd00408">
    <property type="entry name" value="DHDPS-like"/>
    <property type="match status" value="1"/>
</dbReference>
<proteinExistence type="inferred from homology"/>
<reference evidence="3 4" key="1">
    <citation type="journal article" date="2014" name="Int. J. Syst. Evol. Microbiol.">
        <title>Phylogenomics and the dynamic genome evolution of the genus Streptococcus.</title>
        <authorList>
            <consortium name="The Broad Institute Genome Sequencing Platform"/>
            <person name="Richards V.P."/>
            <person name="Palmer S.R."/>
            <person name="Pavinski Bitar P.D."/>
            <person name="Qin X."/>
            <person name="Weinstock G.M."/>
            <person name="Highlander S.K."/>
            <person name="Town C.D."/>
            <person name="Burne R.A."/>
            <person name="Stanhope M.J."/>
        </authorList>
    </citation>
    <scope>NUCLEOTIDE SEQUENCE [LARGE SCALE GENOMIC DNA]</scope>
    <source>
        <strain evidence="3 4">2285-97</strain>
    </source>
</reference>
<dbReference type="InterPro" id="IPR013785">
    <property type="entry name" value="Aldolase_TIM"/>
</dbReference>
<dbReference type="InterPro" id="IPR002220">
    <property type="entry name" value="DapA-like"/>
</dbReference>
<dbReference type="PRINTS" id="PR00146">
    <property type="entry name" value="DHPICSNTHASE"/>
</dbReference>
<dbReference type="SUPFAM" id="SSF51569">
    <property type="entry name" value="Aldolase"/>
    <property type="match status" value="1"/>
</dbReference>
<evidence type="ECO:0000313" key="3">
    <source>
        <dbReference type="EMBL" id="EHJ57057.1"/>
    </source>
</evidence>
<keyword evidence="4" id="KW-1185">Reference proteome</keyword>
<evidence type="ECO:0000256" key="2">
    <source>
        <dbReference type="ARBA" id="ARBA00023239"/>
    </source>
</evidence>
<gene>
    <name evidence="3" type="ORF">STRUR_1524</name>
</gene>
<protein>
    <submittedName>
        <fullName evidence="3">Dihydrodipicolinate synthetase domain protein</fullName>
    </submittedName>
</protein>
<dbReference type="PANTHER" id="PTHR12128:SF66">
    <property type="entry name" value="4-HYDROXY-2-OXOGLUTARATE ALDOLASE, MITOCHONDRIAL"/>
    <property type="match status" value="1"/>
</dbReference>
<keyword evidence="2" id="KW-0456">Lyase</keyword>
<dbReference type="STRING" id="764291.STRUR_1524"/>
<dbReference type="GO" id="GO:0008840">
    <property type="term" value="F:4-hydroxy-tetrahydrodipicolinate synthase activity"/>
    <property type="evidence" value="ECO:0007669"/>
    <property type="project" value="TreeGrafter"/>
</dbReference>
<sequence>MKAKELGVDALSIITPGFAAASQDELYEHFKTVAETVELPIILYNIPARTGNVIAPATVGKLSRIPNIIGVKD</sequence>
<organism evidence="3 4">
    <name type="scientific">Streptococcus urinalis 2285-97</name>
    <dbReference type="NCBI Taxonomy" id="764291"/>
    <lineage>
        <taxon>Bacteria</taxon>
        <taxon>Bacillati</taxon>
        <taxon>Bacillota</taxon>
        <taxon>Bacilli</taxon>
        <taxon>Lactobacillales</taxon>
        <taxon>Streptococcaceae</taxon>
        <taxon>Streptococcus</taxon>
    </lineage>
</organism>
<comment type="caution">
    <text evidence="3">The sequence shown here is derived from an EMBL/GenBank/DDBJ whole genome shotgun (WGS) entry which is preliminary data.</text>
</comment>